<dbReference type="CDD" id="cd02509">
    <property type="entry name" value="GDP-M1P_Guanylyltransferase"/>
    <property type="match status" value="1"/>
</dbReference>
<dbReference type="SUPFAM" id="SSF53448">
    <property type="entry name" value="Nucleotide-diphospho-sugar transferases"/>
    <property type="match status" value="1"/>
</dbReference>
<reference evidence="3 4" key="1">
    <citation type="submission" date="2016-10" db="EMBL/GenBank/DDBJ databases">
        <authorList>
            <person name="de Groot N.N."/>
        </authorList>
    </citation>
    <scope>NUCLEOTIDE SEQUENCE [LARGE SCALE GENOMIC DNA]</scope>
    <source>
        <strain evidence="3 4">DSM 21800</strain>
    </source>
</reference>
<dbReference type="AlphaFoldDB" id="A0A1H1XGW9"/>
<dbReference type="GO" id="GO:0004475">
    <property type="term" value="F:mannose-1-phosphate guanylyltransferase (GTP) activity"/>
    <property type="evidence" value="ECO:0007669"/>
    <property type="project" value="InterPro"/>
</dbReference>
<dbReference type="InterPro" id="IPR005835">
    <property type="entry name" value="NTP_transferase_dom"/>
</dbReference>
<evidence type="ECO:0000259" key="1">
    <source>
        <dbReference type="Pfam" id="PF00483"/>
    </source>
</evidence>
<dbReference type="InterPro" id="IPR029044">
    <property type="entry name" value="Nucleotide-diphossugar_trans"/>
</dbReference>
<organism evidence="3 4">
    <name type="scientific">Microlunatus soli</name>
    <dbReference type="NCBI Taxonomy" id="630515"/>
    <lineage>
        <taxon>Bacteria</taxon>
        <taxon>Bacillati</taxon>
        <taxon>Actinomycetota</taxon>
        <taxon>Actinomycetes</taxon>
        <taxon>Propionibacteriales</taxon>
        <taxon>Propionibacteriaceae</taxon>
        <taxon>Microlunatus</taxon>
    </lineage>
</organism>
<dbReference type="STRING" id="630515.SAMN04489812_4075"/>
<feature type="domain" description="MannoseP isomerase/GMP-like beta-helix" evidence="2">
    <location>
        <begin position="293"/>
        <end position="349"/>
    </location>
</feature>
<dbReference type="Proteomes" id="UP000199103">
    <property type="component" value="Chromosome I"/>
</dbReference>
<protein>
    <submittedName>
        <fullName evidence="3">Mannose-1-phosphate guanylyltransferase (GDP)</fullName>
    </submittedName>
</protein>
<dbReference type="PANTHER" id="PTHR46390:SF1">
    <property type="entry name" value="MANNOSE-1-PHOSPHATE GUANYLYLTRANSFERASE"/>
    <property type="match status" value="1"/>
</dbReference>
<dbReference type="InterPro" id="IPR049577">
    <property type="entry name" value="GMPP_N"/>
</dbReference>
<evidence type="ECO:0000313" key="3">
    <source>
        <dbReference type="EMBL" id="SDT08372.1"/>
    </source>
</evidence>
<dbReference type="GO" id="GO:0009298">
    <property type="term" value="P:GDP-mannose biosynthetic process"/>
    <property type="evidence" value="ECO:0007669"/>
    <property type="project" value="TreeGrafter"/>
</dbReference>
<evidence type="ECO:0000313" key="4">
    <source>
        <dbReference type="Proteomes" id="UP000199103"/>
    </source>
</evidence>
<dbReference type="RefSeq" id="WP_091527246.1">
    <property type="nucleotide sequence ID" value="NZ_LT629772.1"/>
</dbReference>
<dbReference type="PANTHER" id="PTHR46390">
    <property type="entry name" value="MANNOSE-1-PHOSPHATE GUANYLYLTRANSFERASE"/>
    <property type="match status" value="1"/>
</dbReference>
<dbReference type="Pfam" id="PF00483">
    <property type="entry name" value="NTP_transferase"/>
    <property type="match status" value="1"/>
</dbReference>
<sequence>MRYVVIVAGGSGTRLWPLSRQGTPKQLLNLVDGKTLLRIAYERIRGLVPDDRILVCTRSDFRDAMHAEIPEISEENILGEPVGRDTLNAVAYPAAVLAARDPDAVMASVTSDQIMNPVSTLRAALETAFGVAESHADALVTFGVVPTSPHTGFGYLERGSAIAGHSDVCRVASFTEKPDRATAEKYLASGQYWWNSGMFVWRCATFLDQLRQLRPEAYQLLSALTADRSRVDELYPQLPKISVDYAVMEPVSRGEATAQVLAVRLPITWHDVGGFEALGLQLPRDADGNATTGQSVLVDSSDNVVINSDEDGRVVAVVGLSGTVIVQTPEITLVCPISEAERIKELVNEVTGRLGTSYA</sequence>
<keyword evidence="4" id="KW-1185">Reference proteome</keyword>
<proteinExistence type="predicted"/>
<accession>A0A1H1XGW9</accession>
<keyword evidence="3" id="KW-0548">Nucleotidyltransferase</keyword>
<dbReference type="Pfam" id="PF22640">
    <property type="entry name" value="ManC_GMP_beta-helix"/>
    <property type="match status" value="1"/>
</dbReference>
<name>A0A1H1XGW9_9ACTN</name>
<dbReference type="EMBL" id="LT629772">
    <property type="protein sequence ID" value="SDT08372.1"/>
    <property type="molecule type" value="Genomic_DNA"/>
</dbReference>
<dbReference type="InterPro" id="IPR054566">
    <property type="entry name" value="ManC/GMP-like_b-helix"/>
</dbReference>
<feature type="domain" description="Nucleotidyl transferase" evidence="1">
    <location>
        <begin position="4"/>
        <end position="278"/>
    </location>
</feature>
<dbReference type="SUPFAM" id="SSF159283">
    <property type="entry name" value="Guanosine diphospho-D-mannose pyrophosphorylase/mannose-6-phosphate isomerase linker domain"/>
    <property type="match status" value="1"/>
</dbReference>
<gene>
    <name evidence="3" type="ORF">SAMN04489812_4075</name>
</gene>
<keyword evidence="3" id="KW-0808">Transferase</keyword>
<dbReference type="Gene3D" id="3.90.550.10">
    <property type="entry name" value="Spore Coat Polysaccharide Biosynthesis Protein SpsA, Chain A"/>
    <property type="match status" value="1"/>
</dbReference>
<dbReference type="OrthoDB" id="9806359at2"/>
<evidence type="ECO:0000259" key="2">
    <source>
        <dbReference type="Pfam" id="PF22640"/>
    </source>
</evidence>
<dbReference type="InterPro" id="IPR051161">
    <property type="entry name" value="Mannose-6P_isomerase_type2"/>
</dbReference>